<evidence type="ECO:0000256" key="1">
    <source>
        <dbReference type="ARBA" id="ARBA00006817"/>
    </source>
</evidence>
<evidence type="ECO:0000313" key="4">
    <source>
        <dbReference type="Proteomes" id="UP000320085"/>
    </source>
</evidence>
<dbReference type="RefSeq" id="WP_141821799.1">
    <property type="nucleotide sequence ID" value="NZ_BAAAQC010000013.1"/>
</dbReference>
<dbReference type="Proteomes" id="UP000320085">
    <property type="component" value="Unassembled WGS sequence"/>
</dbReference>
<reference evidence="3 4" key="1">
    <citation type="submission" date="2019-06" db="EMBL/GenBank/DDBJ databases">
        <title>Sequencing the genomes of 1000 actinobacteria strains.</title>
        <authorList>
            <person name="Klenk H.-P."/>
        </authorList>
    </citation>
    <scope>NUCLEOTIDE SEQUENCE [LARGE SCALE GENOMIC DNA]</scope>
    <source>
        <strain evidence="3 4">DSM 21776</strain>
    </source>
</reference>
<comment type="similarity">
    <text evidence="1">Belongs to the AHA1 family.</text>
</comment>
<comment type="caution">
    <text evidence="3">The sequence shown here is derived from an EMBL/GenBank/DDBJ whole genome shotgun (WGS) entry which is preliminary data.</text>
</comment>
<dbReference type="Pfam" id="PF08327">
    <property type="entry name" value="AHSA1"/>
    <property type="match status" value="1"/>
</dbReference>
<dbReference type="InterPro" id="IPR023393">
    <property type="entry name" value="START-like_dom_sf"/>
</dbReference>
<sequence length="162" mass="17959">MSELTEVLGRIERDGDVVAAVFERHYATSPDDLWQACTDPERLARWFAPVTGDLRPGGSFTIHFDDADTPVCRVVTCEAPARLVWEWPVREVATIVTVEVRPDGDGARLVLRHEGLTAPQAPGYAAGWDTYVRSLTAHLDGTPAPDWDATWSTLHEQYSVIT</sequence>
<dbReference type="AlphaFoldDB" id="A0A543PXW5"/>
<protein>
    <submittedName>
        <fullName evidence="3">Uncharacterized protein YndB with AHSA1/START domain</fullName>
    </submittedName>
</protein>
<evidence type="ECO:0000313" key="3">
    <source>
        <dbReference type="EMBL" id="TQN48928.1"/>
    </source>
</evidence>
<dbReference type="OrthoDB" id="8117292at2"/>
<gene>
    <name evidence="3" type="ORF">FHX52_2083</name>
</gene>
<dbReference type="SUPFAM" id="SSF55961">
    <property type="entry name" value="Bet v1-like"/>
    <property type="match status" value="1"/>
</dbReference>
<evidence type="ECO:0000259" key="2">
    <source>
        <dbReference type="Pfam" id="PF08327"/>
    </source>
</evidence>
<dbReference type="Gene3D" id="3.30.530.20">
    <property type="match status" value="1"/>
</dbReference>
<dbReference type="EMBL" id="VFQF01000001">
    <property type="protein sequence ID" value="TQN48928.1"/>
    <property type="molecule type" value="Genomic_DNA"/>
</dbReference>
<proteinExistence type="inferred from homology"/>
<name>A0A543PXW5_9MICO</name>
<feature type="domain" description="Activator of Hsp90 ATPase homologue 1/2-like C-terminal" evidence="2">
    <location>
        <begin position="28"/>
        <end position="139"/>
    </location>
</feature>
<dbReference type="CDD" id="cd08899">
    <property type="entry name" value="SRPBCC_CalC_Aha1-like_6"/>
    <property type="match status" value="1"/>
</dbReference>
<organism evidence="3 4">
    <name type="scientific">Humibacillus xanthopallidus</name>
    <dbReference type="NCBI Taxonomy" id="412689"/>
    <lineage>
        <taxon>Bacteria</taxon>
        <taxon>Bacillati</taxon>
        <taxon>Actinomycetota</taxon>
        <taxon>Actinomycetes</taxon>
        <taxon>Micrococcales</taxon>
        <taxon>Intrasporangiaceae</taxon>
        <taxon>Humibacillus</taxon>
    </lineage>
</organism>
<accession>A0A543PXW5</accession>
<dbReference type="InterPro" id="IPR013538">
    <property type="entry name" value="ASHA1/2-like_C"/>
</dbReference>